<evidence type="ECO:0000313" key="2">
    <source>
        <dbReference type="EMBL" id="GIJ16535.1"/>
    </source>
</evidence>
<evidence type="ECO:0000256" key="1">
    <source>
        <dbReference type="ARBA" id="ARBA00023002"/>
    </source>
</evidence>
<evidence type="ECO:0008006" key="4">
    <source>
        <dbReference type="Google" id="ProtNLM"/>
    </source>
</evidence>
<dbReference type="PRINTS" id="PR00411">
    <property type="entry name" value="PNDRDTASEI"/>
</dbReference>
<dbReference type="InterPro" id="IPR050982">
    <property type="entry name" value="Auxin_biosynth/cation_transpt"/>
</dbReference>
<gene>
    <name evidence="2" type="ORF">Vgi01_32190</name>
</gene>
<sequence>MPTTDTVIIGAGHAGLAVSHCLTGYGIEHVVLERGQVAQRWRSGRWDSCRLLTPNWLSRLPGWSYQGDDPDGFMSAASFADHLSAYARISRAPVRENTTVIGVRGDGESYLVSTDAGTWRTRCVVIATGYHSRSLVPALAGGFSPTITQIGAAAYRNPTQLPVGGVLVVGASSTGVQIADELARSGREVTLAVGEHTRMPRRYGGRDVLCWLDRLGSLDRTLDEMPDPHRARREPSFQLAAGRALDLGVLRDRGVHLAGRLVRVDGGQRAVFADDLQDTTTRAENRLRRVLGAIDRYAGFTHAADVPSLVIDGGVRQVTGLSSVVWATGFRPDYPWLQVPVLDSAGHLRHRRGITEAPGLFAVGLRFQHRRNATLVDGARHDAAYLAEQIAVRLRHRNTNVAT</sequence>
<reference evidence="2 3" key="1">
    <citation type="submission" date="2021-01" db="EMBL/GenBank/DDBJ databases">
        <title>Whole genome shotgun sequence of Verrucosispora gifhornensis NBRC 16317.</title>
        <authorList>
            <person name="Komaki H."/>
            <person name="Tamura T."/>
        </authorList>
    </citation>
    <scope>NUCLEOTIDE SEQUENCE [LARGE SCALE GENOMIC DNA]</scope>
    <source>
        <strain evidence="2 3">NBRC 16317</strain>
    </source>
</reference>
<keyword evidence="3" id="KW-1185">Reference proteome</keyword>
<protein>
    <recommendedName>
        <fullName evidence="4">Flavoprotein involved in K+ transport</fullName>
    </recommendedName>
</protein>
<dbReference type="Proteomes" id="UP000647860">
    <property type="component" value="Unassembled WGS sequence"/>
</dbReference>
<dbReference type="PANTHER" id="PTHR43539:SF78">
    <property type="entry name" value="FLAVIN-CONTAINING MONOOXYGENASE"/>
    <property type="match status" value="1"/>
</dbReference>
<dbReference type="Pfam" id="PF13738">
    <property type="entry name" value="Pyr_redox_3"/>
    <property type="match status" value="1"/>
</dbReference>
<organism evidence="2 3">
    <name type="scientific">Micromonospora gifhornensis</name>
    <dbReference type="NCBI Taxonomy" id="84594"/>
    <lineage>
        <taxon>Bacteria</taxon>
        <taxon>Bacillati</taxon>
        <taxon>Actinomycetota</taxon>
        <taxon>Actinomycetes</taxon>
        <taxon>Micromonosporales</taxon>
        <taxon>Micromonosporaceae</taxon>
        <taxon>Micromonospora</taxon>
    </lineage>
</organism>
<dbReference type="InterPro" id="IPR036188">
    <property type="entry name" value="FAD/NAD-bd_sf"/>
</dbReference>
<dbReference type="EMBL" id="BOPA01000021">
    <property type="protein sequence ID" value="GIJ16535.1"/>
    <property type="molecule type" value="Genomic_DNA"/>
</dbReference>
<dbReference type="SUPFAM" id="SSF51905">
    <property type="entry name" value="FAD/NAD(P)-binding domain"/>
    <property type="match status" value="2"/>
</dbReference>
<evidence type="ECO:0000313" key="3">
    <source>
        <dbReference type="Proteomes" id="UP000647860"/>
    </source>
</evidence>
<dbReference type="PANTHER" id="PTHR43539">
    <property type="entry name" value="FLAVIN-BINDING MONOOXYGENASE-LIKE PROTEIN (AFU_ORTHOLOGUE AFUA_4G09220)"/>
    <property type="match status" value="1"/>
</dbReference>
<dbReference type="Gene3D" id="3.50.50.60">
    <property type="entry name" value="FAD/NAD(P)-binding domain"/>
    <property type="match status" value="1"/>
</dbReference>
<accession>A0ABQ4IFF5</accession>
<name>A0ABQ4IFF5_9ACTN</name>
<proteinExistence type="predicted"/>
<comment type="caution">
    <text evidence="2">The sequence shown here is derived from an EMBL/GenBank/DDBJ whole genome shotgun (WGS) entry which is preliminary data.</text>
</comment>
<keyword evidence="1" id="KW-0560">Oxidoreductase</keyword>
<dbReference type="RefSeq" id="WP_204291542.1">
    <property type="nucleotide sequence ID" value="NZ_BAAAGZ010000012.1"/>
</dbReference>